<dbReference type="UniPathway" id="UPA00196"/>
<sequence length="497" mass="56310">MAAVSGIVRVVRIAVISRIIMVAMILLWRFFLHPYDTSAYINPPCLSGVPQRSNPPMWPHVGSVIEGSIVWDSVYFVRIAECGYEYEQTYAFFPILPVLISLMSRSVFAPLIPIVGYRAVLGLSGYVLNNIAFVLAAMYFYRLSVLVLKEPAAAMRASVLFCFNPASIFYSSVYTESLYALFSFGGLYNLFTGYNTIAVVFFALSGFARSNGVLNAGYFCFQTMHIVYKSIFQMNRPIFALQEIVVAVLRSVCIFSPFIAFQTYGYYNICTQPGIATDNLSPWCKARVPLLYDYLQSHYWGVGFLRYFQLKQLPNFLLASPILSLAVCSIVQYAKVRPDLLYSLGFQGSTKEKDNASLFITSGVAQKFDDNFDVYTSVSSKVVKGNMIQRLNRKEKQPSFGYSSLPQAKNHSQGKQGYFSFSILPFIYHLTFLTFTAFFVMHVQVASRFLSASPPIYWFASYVLSFYNKRSGYMIWAYFSAYILLGSLLFSNFYPFT</sequence>
<dbReference type="GO" id="GO:0004376">
    <property type="term" value="F:GPI mannosyltransferase activity"/>
    <property type="evidence" value="ECO:0007669"/>
    <property type="project" value="InterPro"/>
</dbReference>
<evidence type="ECO:0000256" key="6">
    <source>
        <dbReference type="ARBA" id="ARBA00022679"/>
    </source>
</evidence>
<feature type="transmembrane region" description="Helical" evidence="11">
    <location>
        <begin position="475"/>
        <end position="494"/>
    </location>
</feature>
<keyword evidence="6 11" id="KW-0808">Transferase</keyword>
<dbReference type="AlphaFoldDB" id="A0A0K9PN14"/>
<reference evidence="13" key="1">
    <citation type="journal article" date="2016" name="Nature">
        <title>The genome of the seagrass Zostera marina reveals angiosperm adaptation to the sea.</title>
        <authorList>
            <person name="Olsen J.L."/>
            <person name="Rouze P."/>
            <person name="Verhelst B."/>
            <person name="Lin Y.-C."/>
            <person name="Bayer T."/>
            <person name="Collen J."/>
            <person name="Dattolo E."/>
            <person name="De Paoli E."/>
            <person name="Dittami S."/>
            <person name="Maumus F."/>
            <person name="Michel G."/>
            <person name="Kersting A."/>
            <person name="Lauritano C."/>
            <person name="Lohaus R."/>
            <person name="Toepel M."/>
            <person name="Tonon T."/>
            <person name="Vanneste K."/>
            <person name="Amirebrahimi M."/>
            <person name="Brakel J."/>
            <person name="Bostroem C."/>
            <person name="Chovatia M."/>
            <person name="Grimwood J."/>
            <person name="Jenkins J.W."/>
            <person name="Jueterbock A."/>
            <person name="Mraz A."/>
            <person name="Stam W.T."/>
            <person name="Tice H."/>
            <person name="Bornberg-Bauer E."/>
            <person name="Green P.J."/>
            <person name="Pearson G.A."/>
            <person name="Procaccini G."/>
            <person name="Duarte C.M."/>
            <person name="Schmutz J."/>
            <person name="Reusch T.B.H."/>
            <person name="Van de Peer Y."/>
        </authorList>
    </citation>
    <scope>NUCLEOTIDE SEQUENCE [LARGE SCALE GENOMIC DNA]</scope>
    <source>
        <strain evidence="13">cv. Finnish</strain>
    </source>
</reference>
<dbReference type="STRING" id="29655.A0A0K9PN14"/>
<organism evidence="12 13">
    <name type="scientific">Zostera marina</name>
    <name type="common">Eelgrass</name>
    <dbReference type="NCBI Taxonomy" id="29655"/>
    <lineage>
        <taxon>Eukaryota</taxon>
        <taxon>Viridiplantae</taxon>
        <taxon>Streptophyta</taxon>
        <taxon>Embryophyta</taxon>
        <taxon>Tracheophyta</taxon>
        <taxon>Spermatophyta</taxon>
        <taxon>Magnoliopsida</taxon>
        <taxon>Liliopsida</taxon>
        <taxon>Zosteraceae</taxon>
        <taxon>Zostera</taxon>
    </lineage>
</organism>
<keyword evidence="4 11" id="KW-0337">GPI-anchor biosynthesis</keyword>
<gene>
    <name evidence="12" type="ORF">ZOSMA_20G00780</name>
</gene>
<evidence type="ECO:0000256" key="3">
    <source>
        <dbReference type="ARBA" id="ARBA00008698"/>
    </source>
</evidence>
<evidence type="ECO:0000313" key="12">
    <source>
        <dbReference type="EMBL" id="KMZ69600.1"/>
    </source>
</evidence>
<evidence type="ECO:0000256" key="2">
    <source>
        <dbReference type="ARBA" id="ARBA00004687"/>
    </source>
</evidence>
<feature type="transmembrane region" description="Helical" evidence="11">
    <location>
        <begin position="238"/>
        <end position="259"/>
    </location>
</feature>
<dbReference type="Pfam" id="PF04188">
    <property type="entry name" value="Mannosyl_trans2"/>
    <property type="match status" value="1"/>
</dbReference>
<feature type="transmembrane region" description="Helical" evidence="11">
    <location>
        <begin position="120"/>
        <end position="141"/>
    </location>
</feature>
<dbReference type="GO" id="GO:0000030">
    <property type="term" value="F:mannosyltransferase activity"/>
    <property type="evidence" value="ECO:0000318"/>
    <property type="project" value="GO_Central"/>
</dbReference>
<feature type="transmembrane region" description="Helical" evidence="11">
    <location>
        <begin position="12"/>
        <end position="31"/>
    </location>
</feature>
<dbReference type="GO" id="GO:0005789">
    <property type="term" value="C:endoplasmic reticulum membrane"/>
    <property type="evidence" value="ECO:0000318"/>
    <property type="project" value="GO_Central"/>
</dbReference>
<dbReference type="PANTHER" id="PTHR12468:SF2">
    <property type="entry name" value="GPI MANNOSYLTRANSFERASE 2"/>
    <property type="match status" value="1"/>
</dbReference>
<keyword evidence="9 11" id="KW-1133">Transmembrane helix</keyword>
<feature type="transmembrane region" description="Helical" evidence="11">
    <location>
        <begin position="89"/>
        <end position="108"/>
    </location>
</feature>
<evidence type="ECO:0000256" key="11">
    <source>
        <dbReference type="RuleBase" id="RU363112"/>
    </source>
</evidence>
<accession>A0A0K9PN14</accession>
<evidence type="ECO:0000256" key="10">
    <source>
        <dbReference type="ARBA" id="ARBA00023136"/>
    </source>
</evidence>
<dbReference type="GO" id="GO:0006506">
    <property type="term" value="P:GPI anchor biosynthetic process"/>
    <property type="evidence" value="ECO:0000318"/>
    <property type="project" value="GO_Central"/>
</dbReference>
<evidence type="ECO:0000256" key="1">
    <source>
        <dbReference type="ARBA" id="ARBA00004477"/>
    </source>
</evidence>
<evidence type="ECO:0000256" key="4">
    <source>
        <dbReference type="ARBA" id="ARBA00022502"/>
    </source>
</evidence>
<keyword evidence="13" id="KW-1185">Reference proteome</keyword>
<dbReference type="OMA" id="GALFIWC"/>
<feature type="transmembrane region" description="Helical" evidence="11">
    <location>
        <begin position="153"/>
        <end position="173"/>
    </location>
</feature>
<feature type="transmembrane region" description="Helical" evidence="11">
    <location>
        <begin position="179"/>
        <end position="204"/>
    </location>
</feature>
<dbReference type="EMBL" id="LFYR01000757">
    <property type="protein sequence ID" value="KMZ69600.1"/>
    <property type="molecule type" value="Genomic_DNA"/>
</dbReference>
<comment type="pathway">
    <text evidence="2 11">Glycolipid biosynthesis; glycosylphosphatidylinositol-anchor biosynthesis.</text>
</comment>
<evidence type="ECO:0000313" key="13">
    <source>
        <dbReference type="Proteomes" id="UP000036987"/>
    </source>
</evidence>
<keyword evidence="5 11" id="KW-0328">Glycosyltransferase</keyword>
<dbReference type="EC" id="2.4.1.-" evidence="11"/>
<dbReference type="GO" id="GO:0000009">
    <property type="term" value="F:alpha-1,6-mannosyltransferase activity"/>
    <property type="evidence" value="ECO:0007669"/>
    <property type="project" value="InterPro"/>
</dbReference>
<comment type="function">
    <text evidence="11">Mannosyltransferase involved in glycosylphosphatidylinositol-anchor biosynthesis.</text>
</comment>
<keyword evidence="7 11" id="KW-0812">Transmembrane</keyword>
<protein>
    <recommendedName>
        <fullName evidence="11">GPI mannosyltransferase 2</fullName>
        <ecNumber evidence="11">2.4.1.-</ecNumber>
    </recommendedName>
</protein>
<dbReference type="OrthoDB" id="10252502at2759"/>
<name>A0A0K9PN14_ZOSMR</name>
<dbReference type="PANTHER" id="PTHR12468">
    <property type="entry name" value="GPI MANNOSYLTRANSFERASE 2"/>
    <property type="match status" value="1"/>
</dbReference>
<evidence type="ECO:0000256" key="8">
    <source>
        <dbReference type="ARBA" id="ARBA00022824"/>
    </source>
</evidence>
<dbReference type="InterPro" id="IPR007315">
    <property type="entry name" value="PIG-V/Gpi18"/>
</dbReference>
<evidence type="ECO:0000256" key="9">
    <source>
        <dbReference type="ARBA" id="ARBA00022989"/>
    </source>
</evidence>
<evidence type="ECO:0000256" key="5">
    <source>
        <dbReference type="ARBA" id="ARBA00022676"/>
    </source>
</evidence>
<comment type="subcellular location">
    <subcellularLocation>
        <location evidence="1 11">Endoplasmic reticulum membrane</location>
        <topology evidence="1 11">Multi-pass membrane protein</topology>
    </subcellularLocation>
</comment>
<keyword evidence="8 11" id="KW-0256">Endoplasmic reticulum</keyword>
<proteinExistence type="inferred from homology"/>
<comment type="caution">
    <text evidence="12">The sequence shown here is derived from an EMBL/GenBank/DDBJ whole genome shotgun (WGS) entry which is preliminary data.</text>
</comment>
<keyword evidence="10 11" id="KW-0472">Membrane</keyword>
<evidence type="ECO:0000256" key="7">
    <source>
        <dbReference type="ARBA" id="ARBA00022692"/>
    </source>
</evidence>
<comment type="similarity">
    <text evidence="3 11">Belongs to the PIGV family.</text>
</comment>
<feature type="transmembrane region" description="Helical" evidence="11">
    <location>
        <begin position="418"/>
        <end position="443"/>
    </location>
</feature>
<dbReference type="GO" id="GO:0031501">
    <property type="term" value="C:mannosyltransferase complex"/>
    <property type="evidence" value="ECO:0000318"/>
    <property type="project" value="GO_Central"/>
</dbReference>
<dbReference type="Proteomes" id="UP000036987">
    <property type="component" value="Unassembled WGS sequence"/>
</dbReference>
<feature type="transmembrane region" description="Helical" evidence="11">
    <location>
        <begin position="449"/>
        <end position="468"/>
    </location>
</feature>